<gene>
    <name evidence="8" type="ORF">ACFQZQ_01735</name>
</gene>
<evidence type="ECO:0000256" key="4">
    <source>
        <dbReference type="ARBA" id="ARBA00022989"/>
    </source>
</evidence>
<dbReference type="PANTHER" id="PTHR33885:SF3">
    <property type="entry name" value="PHAGE SHOCK PROTEIN C"/>
    <property type="match status" value="1"/>
</dbReference>
<evidence type="ECO:0000313" key="8">
    <source>
        <dbReference type="EMBL" id="MFD0738011.1"/>
    </source>
</evidence>
<evidence type="ECO:0000259" key="7">
    <source>
        <dbReference type="Pfam" id="PF04024"/>
    </source>
</evidence>
<evidence type="ECO:0000313" key="9">
    <source>
        <dbReference type="Proteomes" id="UP001597090"/>
    </source>
</evidence>
<evidence type="ECO:0000256" key="2">
    <source>
        <dbReference type="ARBA" id="ARBA00022475"/>
    </source>
</evidence>
<feature type="transmembrane region" description="Helical" evidence="6">
    <location>
        <begin position="36"/>
        <end position="61"/>
    </location>
</feature>
<evidence type="ECO:0000256" key="5">
    <source>
        <dbReference type="ARBA" id="ARBA00023136"/>
    </source>
</evidence>
<comment type="caution">
    <text evidence="8">The sequence shown here is derived from an EMBL/GenBank/DDBJ whole genome shotgun (WGS) entry which is preliminary data.</text>
</comment>
<name>A0ABW2YJI4_9GAMM</name>
<protein>
    <submittedName>
        <fullName evidence="8">PspC domain-containing protein</fullName>
    </submittedName>
</protein>
<dbReference type="Proteomes" id="UP001597090">
    <property type="component" value="Unassembled WGS sequence"/>
</dbReference>
<keyword evidence="3 6" id="KW-0812">Transmembrane</keyword>
<evidence type="ECO:0000256" key="6">
    <source>
        <dbReference type="SAM" id="Phobius"/>
    </source>
</evidence>
<dbReference type="Pfam" id="PF04024">
    <property type="entry name" value="PspC"/>
    <property type="match status" value="1"/>
</dbReference>
<evidence type="ECO:0000256" key="1">
    <source>
        <dbReference type="ARBA" id="ARBA00004162"/>
    </source>
</evidence>
<evidence type="ECO:0000256" key="3">
    <source>
        <dbReference type="ARBA" id="ARBA00022692"/>
    </source>
</evidence>
<reference evidence="9" key="1">
    <citation type="journal article" date="2019" name="Int. J. Syst. Evol. Microbiol.">
        <title>The Global Catalogue of Microorganisms (GCM) 10K type strain sequencing project: providing services to taxonomists for standard genome sequencing and annotation.</title>
        <authorList>
            <consortium name="The Broad Institute Genomics Platform"/>
            <consortium name="The Broad Institute Genome Sequencing Center for Infectious Disease"/>
            <person name="Wu L."/>
            <person name="Ma J."/>
        </authorList>
    </citation>
    <scope>NUCLEOTIDE SEQUENCE [LARGE SCALE GENOMIC DNA]</scope>
    <source>
        <strain evidence="9">CCUG 55491</strain>
    </source>
</reference>
<dbReference type="EMBL" id="JBHTIH010000002">
    <property type="protein sequence ID" value="MFD0738011.1"/>
    <property type="molecule type" value="Genomic_DNA"/>
</dbReference>
<keyword evidence="5 6" id="KW-0472">Membrane</keyword>
<proteinExistence type="predicted"/>
<feature type="domain" description="Phage shock protein PspC N-terminal" evidence="7">
    <location>
        <begin position="6"/>
        <end position="64"/>
    </location>
</feature>
<keyword evidence="2" id="KW-1003">Cell membrane</keyword>
<sequence>MNTSRPFARSRHDRMIAGVIGGIAQRYGWNSTLLRAIYVIASIASVAFPGILVYLIAWLLMPEEGN</sequence>
<dbReference type="InterPro" id="IPR052027">
    <property type="entry name" value="PspC"/>
</dbReference>
<dbReference type="PANTHER" id="PTHR33885">
    <property type="entry name" value="PHAGE SHOCK PROTEIN C"/>
    <property type="match status" value="1"/>
</dbReference>
<keyword evidence="9" id="KW-1185">Reference proteome</keyword>
<keyword evidence="4 6" id="KW-1133">Transmembrane helix</keyword>
<accession>A0ABW2YJI4</accession>
<organism evidence="8 9">
    <name type="scientific">Lysobacter koreensis</name>
    <dbReference type="NCBI Taxonomy" id="266122"/>
    <lineage>
        <taxon>Bacteria</taxon>
        <taxon>Pseudomonadati</taxon>
        <taxon>Pseudomonadota</taxon>
        <taxon>Gammaproteobacteria</taxon>
        <taxon>Lysobacterales</taxon>
        <taxon>Lysobacteraceae</taxon>
        <taxon>Lysobacter</taxon>
    </lineage>
</organism>
<comment type="subcellular location">
    <subcellularLocation>
        <location evidence="1">Cell membrane</location>
        <topology evidence="1">Single-pass membrane protein</topology>
    </subcellularLocation>
</comment>
<dbReference type="RefSeq" id="WP_386810961.1">
    <property type="nucleotide sequence ID" value="NZ_JBHTIH010000002.1"/>
</dbReference>
<dbReference type="InterPro" id="IPR007168">
    <property type="entry name" value="Phageshock_PspC_N"/>
</dbReference>